<keyword evidence="1 10" id="KW-0949">S-adenosyl-L-methionine</keyword>
<accession>A0A2G8TAG1</accession>
<keyword evidence="12" id="KW-1185">Reference proteome</keyword>
<name>A0A2G8TAG1_9BURK</name>
<evidence type="ECO:0000313" key="11">
    <source>
        <dbReference type="EMBL" id="PIL43040.1"/>
    </source>
</evidence>
<keyword evidence="4 10" id="KW-0745">Spermidine biosynthesis</keyword>
<dbReference type="Pfam" id="PF02675">
    <property type="entry name" value="AdoMet_dc"/>
    <property type="match status" value="1"/>
</dbReference>
<dbReference type="NCBIfam" id="TIGR03330">
    <property type="entry name" value="SAM_DCase_Bsu"/>
    <property type="match status" value="1"/>
</dbReference>
<dbReference type="GO" id="GO:0008295">
    <property type="term" value="P:spermidine biosynthetic process"/>
    <property type="evidence" value="ECO:0007669"/>
    <property type="project" value="UniProtKB-UniRule"/>
</dbReference>
<feature type="modified residue" description="Pyruvic acid (Ser); by autocatalysis" evidence="10">
    <location>
        <position position="148"/>
    </location>
</feature>
<keyword evidence="3 10" id="KW-0068">Autocatalytic cleavage</keyword>
<evidence type="ECO:0000256" key="3">
    <source>
        <dbReference type="ARBA" id="ARBA00022813"/>
    </source>
</evidence>
<evidence type="ECO:0000256" key="10">
    <source>
        <dbReference type="HAMAP-Rule" id="MF_00464"/>
    </source>
</evidence>
<dbReference type="OrthoDB" id="9793120at2"/>
<evidence type="ECO:0000256" key="1">
    <source>
        <dbReference type="ARBA" id="ARBA00022691"/>
    </source>
</evidence>
<dbReference type="Gene3D" id="3.30.160.750">
    <property type="match status" value="1"/>
</dbReference>
<comment type="PTM">
    <text evidence="10">Is synthesized initially as an inactive proenzyme. Formation of the active enzyme involves a self-maturation process in which the active site pyruvoyl group is generated from an internal serine residue via an autocatalytic post-translational modification. Two non-identical subunits are generated from the proenzyme in this reaction, and the pyruvate is formed at the N-terminus of the alpha chain, which is derived from the carboxyl end of the proenzyme. The post-translation cleavage follows an unusual pathway, termed non-hydrolytic serinolysis, in which the side chain hydroxyl group of the serine supplies its oxygen atom to form the C-terminus of the beta chain, while the remainder of the serine residue undergoes an oxidative deamination to produce ammonia and the pyruvoyl group blocking the N-terminus of the alpha chain.</text>
</comment>
<evidence type="ECO:0000256" key="2">
    <source>
        <dbReference type="ARBA" id="ARBA00022793"/>
    </source>
</evidence>
<dbReference type="Gene3D" id="3.30.360.110">
    <property type="entry name" value="S-adenosylmethionine decarboxylase domain"/>
    <property type="match status" value="1"/>
</dbReference>
<keyword evidence="2 10" id="KW-0210">Decarboxylase</keyword>
<gene>
    <name evidence="11" type="primary">speD</name>
    <name evidence="10" type="synonym">speH</name>
    <name evidence="11" type="ORF">CR105_20990</name>
</gene>
<dbReference type="InterPro" id="IPR042284">
    <property type="entry name" value="AdoMetDC_N"/>
</dbReference>
<comment type="pathway">
    <text evidence="10">Amine and polyamine biosynthesis; S-adenosylmethioninamine biosynthesis; S-adenosylmethioninamine from S-adenosyl-L-methionine: step 1/1.</text>
</comment>
<keyword evidence="8 10" id="KW-0704">Schiff base</keyword>
<dbReference type="UniPathway" id="UPA00331">
    <property type="reaction ID" value="UER00451"/>
</dbReference>
<comment type="catalytic activity">
    <reaction evidence="10">
        <text>S-adenosyl-L-methionine + H(+) = S-adenosyl 3-(methylsulfanyl)propylamine + CO2</text>
        <dbReference type="Rhea" id="RHEA:15981"/>
        <dbReference type="ChEBI" id="CHEBI:15378"/>
        <dbReference type="ChEBI" id="CHEBI:16526"/>
        <dbReference type="ChEBI" id="CHEBI:57443"/>
        <dbReference type="ChEBI" id="CHEBI:59789"/>
        <dbReference type="EC" id="4.1.1.50"/>
    </reaction>
</comment>
<dbReference type="EMBL" id="PDOC01000017">
    <property type="protein sequence ID" value="PIL43040.1"/>
    <property type="molecule type" value="Genomic_DNA"/>
</dbReference>
<reference evidence="11 12" key="1">
    <citation type="submission" date="2017-10" db="EMBL/GenBank/DDBJ databases">
        <title>Massilia psychrophilum sp. nov., a novel purple-pigmented bacterium isolated from Tianshan glacier, Xinjiang Municipality, China.</title>
        <authorList>
            <person name="Wang H."/>
        </authorList>
    </citation>
    <scope>NUCLEOTIDE SEQUENCE [LARGE SCALE GENOMIC DNA]</scope>
    <source>
        <strain evidence="11 12">JCM 30074</strain>
    </source>
</reference>
<dbReference type="GO" id="GO:0005829">
    <property type="term" value="C:cytosol"/>
    <property type="evidence" value="ECO:0007669"/>
    <property type="project" value="TreeGrafter"/>
</dbReference>
<evidence type="ECO:0000256" key="5">
    <source>
        <dbReference type="ARBA" id="ARBA00023115"/>
    </source>
</evidence>
<dbReference type="SUPFAM" id="SSF56276">
    <property type="entry name" value="S-adenosylmethionine decarboxylase"/>
    <property type="match status" value="1"/>
</dbReference>
<feature type="site" description="Cleavage (non-hydrolytic); by autolysis" evidence="10">
    <location>
        <begin position="147"/>
        <end position="148"/>
    </location>
</feature>
<feature type="chain" id="PRO_5023409015" description="S-adenosylmethionine decarboxylase beta chain" evidence="10">
    <location>
        <begin position="1"/>
        <end position="147"/>
    </location>
</feature>
<dbReference type="Proteomes" id="UP000230390">
    <property type="component" value="Unassembled WGS sequence"/>
</dbReference>
<protein>
    <recommendedName>
        <fullName evidence="10">S-adenosylmethionine decarboxylase proenzyme</fullName>
        <shortName evidence="10">AdoMetDC</shortName>
        <shortName evidence="10">SAMDC</shortName>
        <ecNumber evidence="10">4.1.1.50</ecNumber>
    </recommendedName>
    <component>
        <recommendedName>
            <fullName evidence="10">S-adenosylmethionine decarboxylase beta chain</fullName>
        </recommendedName>
    </component>
    <component>
        <recommendedName>
            <fullName evidence="10">S-adenosylmethionine decarboxylase alpha chain</fullName>
        </recommendedName>
    </component>
</protein>
<keyword evidence="9 10" id="KW-0670">Pyruvate</keyword>
<dbReference type="InterPro" id="IPR003826">
    <property type="entry name" value="AdoMetDC_fam_prok"/>
</dbReference>
<dbReference type="AlphaFoldDB" id="A0A2G8TAG1"/>
<keyword evidence="6 10" id="KW-0865">Zymogen</keyword>
<proteinExistence type="inferred from homology"/>
<evidence type="ECO:0000256" key="8">
    <source>
        <dbReference type="ARBA" id="ARBA00023270"/>
    </source>
</evidence>
<dbReference type="HAMAP" id="MF_00464">
    <property type="entry name" value="AdoMetDC_1"/>
    <property type="match status" value="1"/>
</dbReference>
<organism evidence="11 12">
    <name type="scientific">Massilia eurypsychrophila</name>
    <dbReference type="NCBI Taxonomy" id="1485217"/>
    <lineage>
        <taxon>Bacteria</taxon>
        <taxon>Pseudomonadati</taxon>
        <taxon>Pseudomonadota</taxon>
        <taxon>Betaproteobacteria</taxon>
        <taxon>Burkholderiales</taxon>
        <taxon>Oxalobacteraceae</taxon>
        <taxon>Telluria group</taxon>
        <taxon>Massilia</taxon>
    </lineage>
</organism>
<evidence type="ECO:0000256" key="4">
    <source>
        <dbReference type="ARBA" id="ARBA00023066"/>
    </source>
</evidence>
<comment type="subunit">
    <text evidence="10">Heterotetramer of two alpha and two beta chains arranged as a dimer of alpha/beta heterodimers.</text>
</comment>
<comment type="function">
    <text evidence="10">Catalyzes the decarboxylation of S-adenosylmethionine to S-adenosylmethioninamine (dcAdoMet), the propylamine donor required for the synthesis of the polyamines spermine and spermidine from the diamine putrescine.</text>
</comment>
<dbReference type="GO" id="GO:0004014">
    <property type="term" value="F:adenosylmethionine decarboxylase activity"/>
    <property type="evidence" value="ECO:0007669"/>
    <property type="project" value="UniProtKB-UniRule"/>
</dbReference>
<evidence type="ECO:0000256" key="6">
    <source>
        <dbReference type="ARBA" id="ARBA00023145"/>
    </source>
</evidence>
<comment type="cofactor">
    <cofactor evidence="10">
        <name>pyruvate</name>
        <dbReference type="ChEBI" id="CHEBI:15361"/>
    </cofactor>
    <text evidence="10">Binds 1 pyruvoyl group covalently per subunit.</text>
</comment>
<dbReference type="InterPro" id="IPR017716">
    <property type="entry name" value="S-AdoMet_deCOase_pro-enz"/>
</dbReference>
<evidence type="ECO:0000256" key="7">
    <source>
        <dbReference type="ARBA" id="ARBA00023239"/>
    </source>
</evidence>
<dbReference type="PANTHER" id="PTHR33866">
    <property type="entry name" value="S-ADENOSYLMETHIONINE DECARBOXYLASE PROENZYME"/>
    <property type="match status" value="1"/>
</dbReference>
<comment type="similarity">
    <text evidence="10">Belongs to the prokaryotic AdoMetDC family. Type 1 subfamily.</text>
</comment>
<feature type="active site" description="Proton donor; for catalytic activity" evidence="10">
    <location>
        <position position="168"/>
    </location>
</feature>
<feature type="active site" description="Schiff-base intermediate with substrate; via pyruvic acid" evidence="10">
    <location>
        <position position="148"/>
    </location>
</feature>
<sequence length="206" mass="22992">MSCSRYWRSICRRSCSHPPTRASNEQQVLHLRHLRHAHHDRDQLDENVRLGHRHARRQQLDVELGRLHRRWRLQRRRPQVSVSAHRPAGIHLLADFHGIAAGLLLSCETIDALLRQAALAAGATILHGHFHSFGPRQGVTGVLLLAESHISIHTWPEYGFAAADIFMCGDAQPQLALAIIDAALAPSSRSIQTISRGAAATTRKVQ</sequence>
<evidence type="ECO:0000313" key="12">
    <source>
        <dbReference type="Proteomes" id="UP000230390"/>
    </source>
</evidence>
<keyword evidence="7 10" id="KW-0456">Lyase</keyword>
<keyword evidence="5 10" id="KW-0620">Polyamine biosynthesis</keyword>
<evidence type="ECO:0000256" key="9">
    <source>
        <dbReference type="ARBA" id="ARBA00023317"/>
    </source>
</evidence>
<dbReference type="InterPro" id="IPR016067">
    <property type="entry name" value="S-AdoMet_deCO2ase_core"/>
</dbReference>
<dbReference type="PANTHER" id="PTHR33866:SF2">
    <property type="entry name" value="S-ADENOSYLMETHIONINE DECARBOXYLASE PROENZYME"/>
    <property type="match status" value="1"/>
</dbReference>
<comment type="caution">
    <text evidence="11">The sequence shown here is derived from an EMBL/GenBank/DDBJ whole genome shotgun (WGS) entry which is preliminary data.</text>
</comment>
<dbReference type="EC" id="4.1.1.50" evidence="10"/>
<dbReference type="InterPro" id="IPR042286">
    <property type="entry name" value="AdoMetDC_C"/>
</dbReference>
<feature type="active site" description="Proton acceptor; for processing activity" evidence="10">
    <location>
        <position position="153"/>
    </location>
</feature>
<feature type="chain" id="PRO_5023409016" description="S-adenosylmethionine decarboxylase alpha chain" evidence="10">
    <location>
        <begin position="148"/>
        <end position="206"/>
    </location>
</feature>